<dbReference type="Gene3D" id="3.40.50.150">
    <property type="entry name" value="Vaccinia Virus protein VP39"/>
    <property type="match status" value="1"/>
</dbReference>
<dbReference type="Gene3D" id="3.30.2300.20">
    <property type="match status" value="1"/>
</dbReference>
<feature type="binding site" evidence="6 8">
    <location>
        <position position="190"/>
    </location>
    <ligand>
        <name>S-adenosyl-L-methionine</name>
        <dbReference type="ChEBI" id="CHEBI:59789"/>
    </ligand>
</feature>
<dbReference type="InterPro" id="IPR040739">
    <property type="entry name" value="RlmM_FDX"/>
</dbReference>
<feature type="domain" description="Ribosomal RNA large subunit methyltransferase M THUMP-like" evidence="11">
    <location>
        <begin position="87"/>
        <end position="163"/>
    </location>
</feature>
<name>A0A1H3ZPF9_9GAMM</name>
<dbReference type="SUPFAM" id="SSF53335">
    <property type="entry name" value="S-adenosyl-L-methionine-dependent methyltransferases"/>
    <property type="match status" value="1"/>
</dbReference>
<dbReference type="InterPro" id="IPR048646">
    <property type="entry name" value="RlmM_THUMP-like"/>
</dbReference>
<organism evidence="12 13">
    <name type="scientific">Marinobacterium iners DSM 11526</name>
    <dbReference type="NCBI Taxonomy" id="1122198"/>
    <lineage>
        <taxon>Bacteria</taxon>
        <taxon>Pseudomonadati</taxon>
        <taxon>Pseudomonadota</taxon>
        <taxon>Gammaproteobacteria</taxon>
        <taxon>Oceanospirillales</taxon>
        <taxon>Oceanospirillaceae</taxon>
        <taxon>Marinobacterium</taxon>
    </lineage>
</organism>
<feature type="binding site" evidence="6 8">
    <location>
        <position position="242"/>
    </location>
    <ligand>
        <name>S-adenosyl-L-methionine</name>
        <dbReference type="ChEBI" id="CHEBI:59789"/>
    </ligand>
</feature>
<evidence type="ECO:0000313" key="13">
    <source>
        <dbReference type="Proteomes" id="UP000242469"/>
    </source>
</evidence>
<dbReference type="NCBIfam" id="NF008734">
    <property type="entry name" value="PRK11760.1"/>
    <property type="match status" value="1"/>
</dbReference>
<comment type="subunit">
    <text evidence="6">Monomer.</text>
</comment>
<feature type="domain" description="RlmM ferredoxin-like" evidence="10">
    <location>
        <begin position="6"/>
        <end position="74"/>
    </location>
</feature>
<comment type="catalytic activity">
    <reaction evidence="6">
        <text>cytidine(2498) in 23S rRNA + S-adenosyl-L-methionine = 2'-O-methylcytidine(2498) in 23S rRNA + S-adenosyl-L-homocysteine + H(+)</text>
        <dbReference type="Rhea" id="RHEA:42788"/>
        <dbReference type="Rhea" id="RHEA-COMP:10244"/>
        <dbReference type="Rhea" id="RHEA-COMP:10245"/>
        <dbReference type="ChEBI" id="CHEBI:15378"/>
        <dbReference type="ChEBI" id="CHEBI:57856"/>
        <dbReference type="ChEBI" id="CHEBI:59789"/>
        <dbReference type="ChEBI" id="CHEBI:74495"/>
        <dbReference type="ChEBI" id="CHEBI:82748"/>
        <dbReference type="EC" id="2.1.1.186"/>
    </reaction>
</comment>
<feature type="binding site" evidence="6 8">
    <location>
        <begin position="223"/>
        <end position="226"/>
    </location>
    <ligand>
        <name>S-adenosyl-L-methionine</name>
        <dbReference type="ChEBI" id="CHEBI:59789"/>
    </ligand>
</feature>
<dbReference type="Pfam" id="PF01728">
    <property type="entry name" value="FtsJ"/>
    <property type="match status" value="1"/>
</dbReference>
<evidence type="ECO:0000256" key="2">
    <source>
        <dbReference type="ARBA" id="ARBA00022552"/>
    </source>
</evidence>
<dbReference type="Gene3D" id="3.30.70.2810">
    <property type="match status" value="1"/>
</dbReference>
<dbReference type="OrthoDB" id="154490at2"/>
<keyword evidence="1 6" id="KW-0963">Cytoplasm</keyword>
<evidence type="ECO:0000256" key="6">
    <source>
        <dbReference type="HAMAP-Rule" id="MF_01551"/>
    </source>
</evidence>
<keyword evidence="4 6" id="KW-0808">Transferase</keyword>
<feature type="domain" description="Ribosomal RNA methyltransferase FtsJ" evidence="9">
    <location>
        <begin position="188"/>
        <end position="280"/>
    </location>
</feature>
<dbReference type="GO" id="GO:0005737">
    <property type="term" value="C:cytoplasm"/>
    <property type="evidence" value="ECO:0007669"/>
    <property type="project" value="UniProtKB-SubCell"/>
</dbReference>
<dbReference type="RefSeq" id="WP_091823226.1">
    <property type="nucleotide sequence ID" value="NZ_FNRJ01000002.1"/>
</dbReference>
<sequence>MSEFNTLVLYCRAGFEKECAAEISTRLSVMGIYGYPRFETGQAYVIFHCQQPGGATDAIQRLRFRDLIFTRQWFAALPLFEQLPADDRITPILASAGSLPVASELVAEVVDTTEGRELQSFARKFGSALSQALRRESILLERKRRADWRLHMLVLDGRTLWLGAAPIGNSSPWSMGILRLKFPQQAPSRSTLKLEEAWRYFIPAQRQDELLGGGLRAVDLGAAPGGWTWQLVKQNMFVIAVDNGPMSPDLMESGQVEHRREDAFTFVPPKPVDWMVCDIVDKPARVTELVLHWAENGWCRHAIFNLKLPMKQRFAETESCLGYLRDSLANAGIGFRLQARQLYHDREEITCWLSLEP</sequence>
<dbReference type="GO" id="GO:0006364">
    <property type="term" value="P:rRNA processing"/>
    <property type="evidence" value="ECO:0007669"/>
    <property type="project" value="UniProtKB-UniRule"/>
</dbReference>
<dbReference type="EC" id="2.1.1.186" evidence="6"/>
<feature type="active site" description="Proton acceptor" evidence="6 7">
    <location>
        <position position="307"/>
    </location>
</feature>
<accession>A0A1H3ZPF9</accession>
<dbReference type="Pfam" id="PF18125">
    <property type="entry name" value="RlmM_FDX"/>
    <property type="match status" value="1"/>
</dbReference>
<evidence type="ECO:0000256" key="5">
    <source>
        <dbReference type="ARBA" id="ARBA00022691"/>
    </source>
</evidence>
<gene>
    <name evidence="6" type="primary">rlmM</name>
    <name evidence="12" type="ORF">SAMN02745729_102117</name>
</gene>
<evidence type="ECO:0000256" key="3">
    <source>
        <dbReference type="ARBA" id="ARBA00022603"/>
    </source>
</evidence>
<comment type="subcellular location">
    <subcellularLocation>
        <location evidence="6">Cytoplasm</location>
    </subcellularLocation>
</comment>
<evidence type="ECO:0000313" key="12">
    <source>
        <dbReference type="EMBL" id="SEA25538.1"/>
    </source>
</evidence>
<evidence type="ECO:0000259" key="9">
    <source>
        <dbReference type="Pfam" id="PF01728"/>
    </source>
</evidence>
<evidence type="ECO:0000256" key="1">
    <source>
        <dbReference type="ARBA" id="ARBA00022490"/>
    </source>
</evidence>
<evidence type="ECO:0000256" key="8">
    <source>
        <dbReference type="PIRSR" id="PIRSR028774-2"/>
    </source>
</evidence>
<feature type="binding site" evidence="6 8">
    <location>
        <position position="262"/>
    </location>
    <ligand>
        <name>S-adenosyl-L-methionine</name>
        <dbReference type="ChEBI" id="CHEBI:59789"/>
    </ligand>
</feature>
<dbReference type="EMBL" id="FNRJ01000002">
    <property type="protein sequence ID" value="SEA25538.1"/>
    <property type="molecule type" value="Genomic_DNA"/>
</dbReference>
<evidence type="ECO:0000259" key="10">
    <source>
        <dbReference type="Pfam" id="PF18125"/>
    </source>
</evidence>
<dbReference type="PIRSF" id="PIRSF028774">
    <property type="entry name" value="UCP028774"/>
    <property type="match status" value="1"/>
</dbReference>
<dbReference type="PANTHER" id="PTHR37524:SF2">
    <property type="entry name" value="RIBOSOMAL RNA METHYLTRANSFERASE FTSJ DOMAIN-CONTAINING PROTEIN"/>
    <property type="match status" value="1"/>
</dbReference>
<dbReference type="Pfam" id="PF21239">
    <property type="entry name" value="RLMM_N"/>
    <property type="match status" value="1"/>
</dbReference>
<evidence type="ECO:0000259" key="11">
    <source>
        <dbReference type="Pfam" id="PF21239"/>
    </source>
</evidence>
<keyword evidence="2 6" id="KW-0698">rRNA processing</keyword>
<dbReference type="Proteomes" id="UP000242469">
    <property type="component" value="Unassembled WGS sequence"/>
</dbReference>
<evidence type="ECO:0000256" key="7">
    <source>
        <dbReference type="PIRSR" id="PIRSR028774-1"/>
    </source>
</evidence>
<evidence type="ECO:0000256" key="4">
    <source>
        <dbReference type="ARBA" id="ARBA00022679"/>
    </source>
</evidence>
<dbReference type="STRING" id="1122198.SAMN02745729_102117"/>
<dbReference type="InterPro" id="IPR011224">
    <property type="entry name" value="rRNA_MeTrfase_M"/>
</dbReference>
<protein>
    <recommendedName>
        <fullName evidence="6">Ribosomal RNA large subunit methyltransferase M</fullName>
        <ecNumber evidence="6">2.1.1.186</ecNumber>
    </recommendedName>
    <alternativeName>
        <fullName evidence="6">23S rRNA (cytidine2498-2'-O)-methyltransferase</fullName>
    </alternativeName>
    <alternativeName>
        <fullName evidence="6">23S rRNA 2'-O-ribose methyltransferase RlmM</fullName>
    </alternativeName>
</protein>
<comment type="function">
    <text evidence="6">Catalyzes the 2'-O-methylation at nucleotide C2498 in 23S rRNA.</text>
</comment>
<keyword evidence="5 6" id="KW-0949">S-adenosyl-L-methionine</keyword>
<comment type="similarity">
    <text evidence="6">Belongs to the class I-like SAM-binding methyltransferase superfamily. RNA methyltransferase RlmE family. RlmM subfamily.</text>
</comment>
<feature type="binding site" evidence="6 8">
    <location>
        <position position="278"/>
    </location>
    <ligand>
        <name>S-adenosyl-L-methionine</name>
        <dbReference type="ChEBI" id="CHEBI:59789"/>
    </ligand>
</feature>
<dbReference type="GO" id="GO:0008757">
    <property type="term" value="F:S-adenosylmethionine-dependent methyltransferase activity"/>
    <property type="evidence" value="ECO:0007669"/>
    <property type="project" value="UniProtKB-UniRule"/>
</dbReference>
<dbReference type="PANTHER" id="PTHR37524">
    <property type="entry name" value="RIBOSOMAL RNA LARGE SUBUNIT METHYLTRANSFERASE M"/>
    <property type="match status" value="1"/>
</dbReference>
<proteinExistence type="inferred from homology"/>
<keyword evidence="13" id="KW-1185">Reference proteome</keyword>
<dbReference type="InterPro" id="IPR029063">
    <property type="entry name" value="SAM-dependent_MTases_sf"/>
</dbReference>
<dbReference type="InterPro" id="IPR002877">
    <property type="entry name" value="RNA_MeTrfase_FtsJ_dom"/>
</dbReference>
<dbReference type="AlphaFoldDB" id="A0A1H3ZPF9"/>
<keyword evidence="3 6" id="KW-0489">Methyltransferase</keyword>
<dbReference type="HAMAP" id="MF_01551">
    <property type="entry name" value="23SrRNA_methyltr_M"/>
    <property type="match status" value="1"/>
</dbReference>
<reference evidence="13" key="1">
    <citation type="submission" date="2016-10" db="EMBL/GenBank/DDBJ databases">
        <authorList>
            <person name="Varghese N."/>
            <person name="Submissions S."/>
        </authorList>
    </citation>
    <scope>NUCLEOTIDE SEQUENCE [LARGE SCALE GENOMIC DNA]</scope>
    <source>
        <strain evidence="13">DSM 11526</strain>
    </source>
</reference>
<dbReference type="GO" id="GO:0032259">
    <property type="term" value="P:methylation"/>
    <property type="evidence" value="ECO:0007669"/>
    <property type="project" value="UniProtKB-KW"/>
</dbReference>